<evidence type="ECO:0000256" key="1">
    <source>
        <dbReference type="SAM" id="MobiDB-lite"/>
    </source>
</evidence>
<dbReference type="Proteomes" id="UP000181901">
    <property type="component" value="Unassembled WGS sequence"/>
</dbReference>
<reference evidence="2 3" key="1">
    <citation type="submission" date="2015-09" db="EMBL/GenBank/DDBJ databases">
        <title>Genome of Desulfovibrio dechloracetivorans BerOc1, a mercury methylating strain isolated from highly hydrocarbons and metals contaminated coastal sediments.</title>
        <authorList>
            <person name="Goni Urriza M."/>
            <person name="Gassie C."/>
            <person name="Bouchez O."/>
            <person name="Klopp C."/>
            <person name="Ranchou-Peyruse A."/>
            <person name="Remy G."/>
        </authorList>
    </citation>
    <scope>NUCLEOTIDE SEQUENCE [LARGE SCALE GENOMIC DNA]</scope>
    <source>
        <strain evidence="2 3">BerOc1</strain>
    </source>
</reference>
<dbReference type="AlphaFoldDB" id="A0A1J5NEC0"/>
<organism evidence="2 3">
    <name type="scientific">Pseudodesulfovibrio hydrargyri</name>
    <dbReference type="NCBI Taxonomy" id="2125990"/>
    <lineage>
        <taxon>Bacteria</taxon>
        <taxon>Pseudomonadati</taxon>
        <taxon>Thermodesulfobacteriota</taxon>
        <taxon>Desulfovibrionia</taxon>
        <taxon>Desulfovibrionales</taxon>
        <taxon>Desulfovibrionaceae</taxon>
    </lineage>
</organism>
<protein>
    <submittedName>
        <fullName evidence="2">Uncharacterized protein</fullName>
    </submittedName>
</protein>
<comment type="caution">
    <text evidence="2">The sequence shown here is derived from an EMBL/GenBank/DDBJ whole genome shotgun (WGS) entry which is preliminary data.</text>
</comment>
<dbReference type="OrthoDB" id="5465346at2"/>
<feature type="region of interest" description="Disordered" evidence="1">
    <location>
        <begin position="1"/>
        <end position="52"/>
    </location>
</feature>
<evidence type="ECO:0000313" key="3">
    <source>
        <dbReference type="Proteomes" id="UP000181901"/>
    </source>
</evidence>
<dbReference type="RefSeq" id="WP_071543689.1">
    <property type="nucleotide sequence ID" value="NZ_LKAQ01000001.1"/>
</dbReference>
<name>A0A1J5NEC0_9BACT</name>
<keyword evidence="3" id="KW-1185">Reference proteome</keyword>
<gene>
    <name evidence="2" type="ORF">BerOc1_00013</name>
</gene>
<accession>A0A1J5NEC0</accession>
<sequence>MSGVAPIGSTPEYLFRREHELERQKESETASRAEQPKAEVKSVPEAKSDAARQAEQATLYDFRYTGKGSFIDKVF</sequence>
<dbReference type="EMBL" id="LKAQ01000001">
    <property type="protein sequence ID" value="OIQ51559.1"/>
    <property type="molecule type" value="Genomic_DNA"/>
</dbReference>
<evidence type="ECO:0000313" key="2">
    <source>
        <dbReference type="EMBL" id="OIQ51559.1"/>
    </source>
</evidence>
<feature type="compositionally biased region" description="Basic and acidic residues" evidence="1">
    <location>
        <begin position="14"/>
        <end position="52"/>
    </location>
</feature>
<proteinExistence type="predicted"/>